<dbReference type="EMBL" id="ML977314">
    <property type="protein sequence ID" value="KAF2120263.1"/>
    <property type="molecule type" value="Genomic_DNA"/>
</dbReference>
<evidence type="ECO:0000256" key="1">
    <source>
        <dbReference type="SAM" id="Phobius"/>
    </source>
</evidence>
<feature type="transmembrane region" description="Helical" evidence="1">
    <location>
        <begin position="252"/>
        <end position="276"/>
    </location>
</feature>
<organism evidence="2 3">
    <name type="scientific">Lophiotrema nucula</name>
    <dbReference type="NCBI Taxonomy" id="690887"/>
    <lineage>
        <taxon>Eukaryota</taxon>
        <taxon>Fungi</taxon>
        <taxon>Dikarya</taxon>
        <taxon>Ascomycota</taxon>
        <taxon>Pezizomycotina</taxon>
        <taxon>Dothideomycetes</taxon>
        <taxon>Pleosporomycetidae</taxon>
        <taxon>Pleosporales</taxon>
        <taxon>Lophiotremataceae</taxon>
        <taxon>Lophiotrema</taxon>
    </lineage>
</organism>
<evidence type="ECO:0000313" key="2">
    <source>
        <dbReference type="EMBL" id="KAF2120263.1"/>
    </source>
</evidence>
<keyword evidence="3" id="KW-1185">Reference proteome</keyword>
<protein>
    <submittedName>
        <fullName evidence="2">Uncharacterized protein</fullName>
    </submittedName>
</protein>
<name>A0A6A5ZN12_9PLEO</name>
<sequence length="278" mass="31658">MSLSTSEWQWDPTRRKHYYYAKEDECWAYDNGERVYDEDPIGPLIDFHSGRYSLVQDLEVSNTPLFSGIGRNLHRIDPNKERISLLVCQHVLRPVQGYCCAEPFAHRHVQCGETTTYNNPSMCLYQEHGKKKQTLIIDVGTAYVTRKELISILKEATDSYRSNVLHQTSGYGDSDARGWDELHMTELKHYKWLQTSSFYTTIDEYVWETFYISGITCPHCHRWTKLAFHCCRCSKPLHDQLEGVTAESAAEVAAGVAGGALITGGIASFLFLGLLAMV</sequence>
<dbReference type="Proteomes" id="UP000799770">
    <property type="component" value="Unassembled WGS sequence"/>
</dbReference>
<keyword evidence="1" id="KW-0812">Transmembrane</keyword>
<accession>A0A6A5ZN12</accession>
<gene>
    <name evidence="2" type="ORF">BDV96DRAFT_322445</name>
</gene>
<evidence type="ECO:0000313" key="3">
    <source>
        <dbReference type="Proteomes" id="UP000799770"/>
    </source>
</evidence>
<keyword evidence="1" id="KW-1133">Transmembrane helix</keyword>
<reference evidence="2" key="1">
    <citation type="journal article" date="2020" name="Stud. Mycol.">
        <title>101 Dothideomycetes genomes: a test case for predicting lifestyles and emergence of pathogens.</title>
        <authorList>
            <person name="Haridas S."/>
            <person name="Albert R."/>
            <person name="Binder M."/>
            <person name="Bloem J."/>
            <person name="Labutti K."/>
            <person name="Salamov A."/>
            <person name="Andreopoulos B."/>
            <person name="Baker S."/>
            <person name="Barry K."/>
            <person name="Bills G."/>
            <person name="Bluhm B."/>
            <person name="Cannon C."/>
            <person name="Castanera R."/>
            <person name="Culley D."/>
            <person name="Daum C."/>
            <person name="Ezra D."/>
            <person name="Gonzalez J."/>
            <person name="Henrissat B."/>
            <person name="Kuo A."/>
            <person name="Liang C."/>
            <person name="Lipzen A."/>
            <person name="Lutzoni F."/>
            <person name="Magnuson J."/>
            <person name="Mondo S."/>
            <person name="Nolan M."/>
            <person name="Ohm R."/>
            <person name="Pangilinan J."/>
            <person name="Park H.-J."/>
            <person name="Ramirez L."/>
            <person name="Alfaro M."/>
            <person name="Sun H."/>
            <person name="Tritt A."/>
            <person name="Yoshinaga Y."/>
            <person name="Zwiers L.-H."/>
            <person name="Turgeon B."/>
            <person name="Goodwin S."/>
            <person name="Spatafora J."/>
            <person name="Crous P."/>
            <person name="Grigoriev I."/>
        </authorList>
    </citation>
    <scope>NUCLEOTIDE SEQUENCE</scope>
    <source>
        <strain evidence="2">CBS 627.86</strain>
    </source>
</reference>
<proteinExistence type="predicted"/>
<dbReference type="AlphaFoldDB" id="A0A6A5ZN12"/>
<keyword evidence="1" id="KW-0472">Membrane</keyword>